<dbReference type="EMBL" id="CP029822">
    <property type="protein sequence ID" value="AZS49337.1"/>
    <property type="molecule type" value="Genomic_DNA"/>
</dbReference>
<organism evidence="1 2">
    <name type="scientific">Entomomonas moraniae</name>
    <dbReference type="NCBI Taxonomy" id="2213226"/>
    <lineage>
        <taxon>Bacteria</taxon>
        <taxon>Pseudomonadati</taxon>
        <taxon>Pseudomonadota</taxon>
        <taxon>Gammaproteobacteria</taxon>
        <taxon>Pseudomonadales</taxon>
        <taxon>Pseudomonadaceae</taxon>
        <taxon>Entomomonas</taxon>
    </lineage>
</organism>
<evidence type="ECO:0000313" key="2">
    <source>
        <dbReference type="Proteomes" id="UP000273143"/>
    </source>
</evidence>
<evidence type="ECO:0000313" key="1">
    <source>
        <dbReference type="EMBL" id="AZS49337.1"/>
    </source>
</evidence>
<proteinExistence type="predicted"/>
<dbReference type="RefSeq" id="WP_127161554.1">
    <property type="nucleotide sequence ID" value="NZ_CP029822.1"/>
</dbReference>
<sequence>MAKISYIQTNFTAGELSPRMLGRVDVSRYQNGVKRLENAVIAVQGGVMRTWGTEFIAEVKDSDKQTRLIPYIFNREQAYIVEFGHKYCAIFKDGDLTAEIESPYTEAMLFNINYVQGADTMFLAHSDIPIHRLRRVSDSEWTLAEAPFIVKPYDEMGEYPDVELTLSTTLKGEATATLTNTTNFSWLAADLGRTLSCGTGIAEITAITNASVVKVNIITHFKENKLAAKTWHLEGTPLTTIKPTNGTEGQSPEKEIMIGDTVTLTLGLAGFRASDKGKYIKFNKGLYEITTINSATVAKSECKTAPTSKASAVSWGWSLMSSIWSDQFGYPCAVTLHNQRLFCGGTKERPQTIWMSRTAEYLNFQLSTEDDDAAAFTMSSDQINPIVHLTQTETPIVLTYGGEFSLSGSATKAAITPTNIDIKNNSSYGCNGVKPARVGNELFYLQRASKKLYAMGFNAAADTFVSQDVTTLSEHITQTGIVDMAYQQEPDSILWLVRKDGQLATLTINTDQEVIGWSRQLTAGVYESVATIPSVDGSIDEVWTIVKREINGQFVRYIERFKEGVYSHCSALFQFDEGTNTLTGLTHLEGCTVDVVADDVVMQQRTVKNGTITLERKAKQIIVGLPYTTEIELLPIEIQGGLGSLQGSPNRSGELVLRVLNTSGCKINDEVVTFRELGKGVLDEPPIKFTGDKAVYRQGWDRPIVIQQQQPMPFQLLAAISKITVNSNG</sequence>
<keyword evidence="2" id="KW-1185">Reference proteome</keyword>
<protein>
    <submittedName>
        <fullName evidence="1">Uncharacterized protein</fullName>
    </submittedName>
</protein>
<dbReference type="AlphaFoldDB" id="A0A3S9XA94"/>
<name>A0A3S9XA94_9GAMM</name>
<accession>A0A3S9XA94</accession>
<reference evidence="2" key="1">
    <citation type="submission" date="2018-06" db="EMBL/GenBank/DDBJ databases">
        <title>Complete genome of Pseudomonas insecticola strain QZS01.</title>
        <authorList>
            <person name="Wang J."/>
            <person name="Su Q."/>
        </authorList>
    </citation>
    <scope>NUCLEOTIDE SEQUENCE [LARGE SCALE GENOMIC DNA]</scope>
    <source>
        <strain evidence="2">QZS01</strain>
    </source>
</reference>
<gene>
    <name evidence="1" type="ORF">DM558_00440</name>
</gene>
<dbReference type="Proteomes" id="UP000273143">
    <property type="component" value="Chromosome"/>
</dbReference>
<dbReference type="KEGG" id="emo:DM558_00440"/>